<protein>
    <recommendedName>
        <fullName evidence="3">SLH domain-containing protein</fullName>
    </recommendedName>
</protein>
<organism evidence="4 5">
    <name type="scientific">Paenibacillus silagei</name>
    <dbReference type="NCBI Taxonomy" id="1670801"/>
    <lineage>
        <taxon>Bacteria</taxon>
        <taxon>Bacillati</taxon>
        <taxon>Bacillota</taxon>
        <taxon>Bacilli</taxon>
        <taxon>Bacillales</taxon>
        <taxon>Paenibacillaceae</taxon>
        <taxon>Paenibacillus</taxon>
    </lineage>
</organism>
<name>A0ABS4NLG1_9BACL</name>
<evidence type="ECO:0000256" key="2">
    <source>
        <dbReference type="SAM" id="SignalP"/>
    </source>
</evidence>
<dbReference type="PROSITE" id="PS51272">
    <property type="entry name" value="SLH"/>
    <property type="match status" value="3"/>
</dbReference>
<evidence type="ECO:0000256" key="1">
    <source>
        <dbReference type="SAM" id="MobiDB-lite"/>
    </source>
</evidence>
<accession>A0ABS4NLG1</accession>
<feature type="signal peptide" evidence="2">
    <location>
        <begin position="1"/>
        <end position="26"/>
    </location>
</feature>
<dbReference type="PANTHER" id="PTHR43308">
    <property type="entry name" value="OUTER MEMBRANE PROTEIN ALPHA-RELATED"/>
    <property type="match status" value="1"/>
</dbReference>
<dbReference type="InterPro" id="IPR051465">
    <property type="entry name" value="Cell_Envelope_Struct_Comp"/>
</dbReference>
<proteinExistence type="predicted"/>
<feature type="domain" description="SLH" evidence="3">
    <location>
        <begin position="452"/>
        <end position="515"/>
    </location>
</feature>
<feature type="compositionally biased region" description="Low complexity" evidence="1">
    <location>
        <begin position="57"/>
        <end position="101"/>
    </location>
</feature>
<keyword evidence="2" id="KW-0732">Signal</keyword>
<feature type="domain" description="SLH" evidence="3">
    <location>
        <begin position="330"/>
        <end position="393"/>
    </location>
</feature>
<sequence length="543" mass="57287">MKKARIVLYTVSLFLILLACTTAVLASEGNRPPSGLANVVSNELEMAFTVTQPEVKPTTAPEATTAPTATPTASPEPASTPTATPQPTSVPTATPQPSSAPDAGAVSPGGSELLTVIVDNGDGTTISGAAVRRTRDAAGRITDQVTFDAQQAAASVAGAKAAGRNAARIVIPDAEDKVSELRLQIPAAALDVLFKGGLELEIYSDNAAITIPNASLSGITEDLYFRLVPIKDAAQRAEVEERARVERVVREAVSGEEVQVVARPMTIETNLSSRAVEITLPLKGVQLPADGRERTAFLAKLAVFIEHSDGDRELIRPDFVQYKQGLSGLSFGINKFSTFTILKLEGLGAAARHDAYILGYPDGTFRPEREITRGELAAILQRLKAEGAAPKAPAAAALADITGRRWSDAAVQYAAAAGLIQGYPDGTFKSEAAVSRAEFAAIASRWLNLPAGDGSTFADTATHWAGTEIGALLQKKLITGYPDGTFRPNQPLTRAEAVTIINTILQRNSESWSKSSWSDVPAAHWAFQAIQEASAAHEYAGKP</sequence>
<dbReference type="Pfam" id="PF00395">
    <property type="entry name" value="SLH"/>
    <property type="match status" value="3"/>
</dbReference>
<evidence type="ECO:0000313" key="5">
    <source>
        <dbReference type="Proteomes" id="UP000773462"/>
    </source>
</evidence>
<keyword evidence="5" id="KW-1185">Reference proteome</keyword>
<feature type="domain" description="SLH" evidence="3">
    <location>
        <begin position="394"/>
        <end position="451"/>
    </location>
</feature>
<dbReference type="RefSeq" id="WP_209868866.1">
    <property type="nucleotide sequence ID" value="NZ_JAGGLV010000001.1"/>
</dbReference>
<feature type="chain" id="PRO_5045284692" description="SLH domain-containing protein" evidence="2">
    <location>
        <begin position="27"/>
        <end position="543"/>
    </location>
</feature>
<dbReference type="Proteomes" id="UP000773462">
    <property type="component" value="Unassembled WGS sequence"/>
</dbReference>
<reference evidence="4 5" key="1">
    <citation type="submission" date="2021-03" db="EMBL/GenBank/DDBJ databases">
        <title>Genomic Encyclopedia of Type Strains, Phase IV (KMG-IV): sequencing the most valuable type-strain genomes for metagenomic binning, comparative biology and taxonomic classification.</title>
        <authorList>
            <person name="Goeker M."/>
        </authorList>
    </citation>
    <scope>NUCLEOTIDE SEQUENCE [LARGE SCALE GENOMIC DNA]</scope>
    <source>
        <strain evidence="4 5">DSM 101953</strain>
    </source>
</reference>
<comment type="caution">
    <text evidence="4">The sequence shown here is derived from an EMBL/GenBank/DDBJ whole genome shotgun (WGS) entry which is preliminary data.</text>
</comment>
<evidence type="ECO:0000259" key="3">
    <source>
        <dbReference type="PROSITE" id="PS51272"/>
    </source>
</evidence>
<feature type="region of interest" description="Disordered" evidence="1">
    <location>
        <begin position="52"/>
        <end position="110"/>
    </location>
</feature>
<gene>
    <name evidence="4" type="ORF">J2Z70_000470</name>
</gene>
<dbReference type="EMBL" id="JAGGLV010000001">
    <property type="protein sequence ID" value="MBP2110331.1"/>
    <property type="molecule type" value="Genomic_DNA"/>
</dbReference>
<evidence type="ECO:0000313" key="4">
    <source>
        <dbReference type="EMBL" id="MBP2110331.1"/>
    </source>
</evidence>
<dbReference type="InterPro" id="IPR001119">
    <property type="entry name" value="SLH_dom"/>
</dbReference>
<dbReference type="PROSITE" id="PS51257">
    <property type="entry name" value="PROKAR_LIPOPROTEIN"/>
    <property type="match status" value="1"/>
</dbReference>